<dbReference type="HOGENOM" id="CLU_996201_0_0_11"/>
<dbReference type="OrthoDB" id="3210682at2"/>
<sequence length="279" mass="30330">MSIKSHQKSTKNIKRSLTISCGQLSLFVIPPILASGVSIIGLLNLSRLLTLPATDQRFLGLSFSLFVFFFGIGVTLWWFGSLLLAIALQRVTADRALRSRFHRVHWLSALIPRQLHQLAALLIGLHLSLGPPTAALAQQPAQAASTNTDWAASKIFVAGSALQPTQLQPTFGPSTGMAEPPPIPNWTPSAPPAQPGLFIAMPRRPAATKTHFQVVRPGESLWTLTRRILGPLATDAEIAKEWPRWYLANRQLIGPDPDLLLPGQLLRPPAVKGQCHALG</sequence>
<dbReference type="EMBL" id="CP011005">
    <property type="protein sequence ID" value="AJT41436.1"/>
    <property type="molecule type" value="Genomic_DNA"/>
</dbReference>
<dbReference type="Proteomes" id="UP000061839">
    <property type="component" value="Chromosome"/>
</dbReference>
<reference evidence="2 3" key="1">
    <citation type="journal article" date="2015" name="Genome Announc.">
        <title>Complete Genome Sequencing of Protease-Producing Novel Arthrobacter sp. Strain IHBB 11108 Using PacBio Single-Molecule Real-Time Sequencing Technology.</title>
        <authorList>
            <person name="Kiran S."/>
            <person name="Swarnkar M.K."/>
            <person name="Pal M."/>
            <person name="Thakur R."/>
            <person name="Tewari R."/>
            <person name="Singh A.K."/>
            <person name="Gulati A."/>
        </authorList>
    </citation>
    <scope>NUCLEOTIDE SEQUENCE [LARGE SCALE GENOMIC DNA]</scope>
    <source>
        <strain evidence="2 3">IHBB 11108</strain>
    </source>
</reference>
<evidence type="ECO:0008006" key="4">
    <source>
        <dbReference type="Google" id="ProtNLM"/>
    </source>
</evidence>
<dbReference type="PATRIC" id="fig|1618207.4.peg.1566"/>
<evidence type="ECO:0000313" key="3">
    <source>
        <dbReference type="Proteomes" id="UP000061839"/>
    </source>
</evidence>
<keyword evidence="1" id="KW-1133">Transmembrane helix</keyword>
<feature type="transmembrane region" description="Helical" evidence="1">
    <location>
        <begin position="21"/>
        <end position="43"/>
    </location>
</feature>
<feature type="transmembrane region" description="Helical" evidence="1">
    <location>
        <begin position="63"/>
        <end position="88"/>
    </location>
</feature>
<keyword evidence="1" id="KW-0812">Transmembrane</keyword>
<keyword evidence="1" id="KW-0472">Membrane</keyword>
<dbReference type="STRING" id="1618207.UM93_07735"/>
<proteinExistence type="predicted"/>
<gene>
    <name evidence="2" type="ORF">UM93_07735</name>
</gene>
<protein>
    <recommendedName>
        <fullName evidence="4">LysM domain-containing protein</fullName>
    </recommendedName>
</protein>
<keyword evidence="3" id="KW-1185">Reference proteome</keyword>
<accession>A0A0D4BZ88</accession>
<dbReference type="KEGG" id="ari:UM93_07735"/>
<evidence type="ECO:0000313" key="2">
    <source>
        <dbReference type="EMBL" id="AJT41436.1"/>
    </source>
</evidence>
<evidence type="ECO:0000256" key="1">
    <source>
        <dbReference type="SAM" id="Phobius"/>
    </source>
</evidence>
<dbReference type="RefSeq" id="WP_045074802.1">
    <property type="nucleotide sequence ID" value="NZ_CP011005.1"/>
</dbReference>
<organism evidence="2 3">
    <name type="scientific">Psychromicrobium lacuslunae</name>
    <dbReference type="NCBI Taxonomy" id="1618207"/>
    <lineage>
        <taxon>Bacteria</taxon>
        <taxon>Bacillati</taxon>
        <taxon>Actinomycetota</taxon>
        <taxon>Actinomycetes</taxon>
        <taxon>Micrococcales</taxon>
        <taxon>Micrococcaceae</taxon>
        <taxon>Psychromicrobium</taxon>
    </lineage>
</organism>
<name>A0A0D4BZ88_9MICC</name>
<dbReference type="AlphaFoldDB" id="A0A0D4BZ88"/>